<proteinExistence type="predicted"/>
<reference evidence="2 3" key="1">
    <citation type="submission" date="2017-08" db="EMBL/GenBank/DDBJ databases">
        <title>Complete genome sequence of Mucilaginibacter sp. strain BJC16-A31.</title>
        <authorList>
            <consortium name="Henan University of Science and Technology"/>
            <person name="You X."/>
        </authorList>
    </citation>
    <scope>NUCLEOTIDE SEQUENCE [LARGE SCALE GENOMIC DNA]</scope>
    <source>
        <strain evidence="2 3">BJC16-A31</strain>
    </source>
</reference>
<accession>A0A223NYH1</accession>
<keyword evidence="3" id="KW-1185">Reference proteome</keyword>
<dbReference type="RefSeq" id="WP_094570952.1">
    <property type="nucleotide sequence ID" value="NZ_CP022743.1"/>
</dbReference>
<keyword evidence="1" id="KW-0472">Membrane</keyword>
<organism evidence="2 3">
    <name type="scientific">Mucilaginibacter xinganensis</name>
    <dbReference type="NCBI Taxonomy" id="1234841"/>
    <lineage>
        <taxon>Bacteria</taxon>
        <taxon>Pseudomonadati</taxon>
        <taxon>Bacteroidota</taxon>
        <taxon>Sphingobacteriia</taxon>
        <taxon>Sphingobacteriales</taxon>
        <taxon>Sphingobacteriaceae</taxon>
        <taxon>Mucilaginibacter</taxon>
    </lineage>
</organism>
<feature type="transmembrane region" description="Helical" evidence="1">
    <location>
        <begin position="40"/>
        <end position="58"/>
    </location>
</feature>
<sequence length="77" mass="8430">MKIGRIPLASVVLLVISVINFVSKYFFSSAYLSLKPYFDGALVGAMLVFGLYYANIYVSAWLNNRKEASGATEEPGS</sequence>
<evidence type="ECO:0000313" key="3">
    <source>
        <dbReference type="Proteomes" id="UP000215002"/>
    </source>
</evidence>
<dbReference type="OrthoDB" id="9896953at2"/>
<dbReference type="Proteomes" id="UP000215002">
    <property type="component" value="Chromosome"/>
</dbReference>
<protein>
    <submittedName>
        <fullName evidence="2">Uncharacterized protein</fullName>
    </submittedName>
</protein>
<gene>
    <name evidence="2" type="ORF">MuYL_2734</name>
</gene>
<dbReference type="KEGG" id="muc:MuYL_2734"/>
<dbReference type="EMBL" id="CP022743">
    <property type="protein sequence ID" value="ASU34621.1"/>
    <property type="molecule type" value="Genomic_DNA"/>
</dbReference>
<evidence type="ECO:0000256" key="1">
    <source>
        <dbReference type="SAM" id="Phobius"/>
    </source>
</evidence>
<feature type="transmembrane region" description="Helical" evidence="1">
    <location>
        <begin position="7"/>
        <end position="28"/>
    </location>
</feature>
<keyword evidence="1" id="KW-1133">Transmembrane helix</keyword>
<evidence type="ECO:0000313" key="2">
    <source>
        <dbReference type="EMBL" id="ASU34621.1"/>
    </source>
</evidence>
<dbReference type="AlphaFoldDB" id="A0A223NYH1"/>
<keyword evidence="1" id="KW-0812">Transmembrane</keyword>
<name>A0A223NYH1_9SPHI</name>